<dbReference type="GO" id="GO:0008270">
    <property type="term" value="F:zinc ion binding"/>
    <property type="evidence" value="ECO:0007669"/>
    <property type="project" value="UniProtKB-KW"/>
</dbReference>
<keyword evidence="6 10" id="KW-0863">Zinc-finger</keyword>
<keyword evidence="9 11" id="KW-0472">Membrane</keyword>
<dbReference type="EMBL" id="LIHL02000002">
    <property type="protein sequence ID" value="KAF5478642.1"/>
    <property type="molecule type" value="Genomic_DNA"/>
</dbReference>
<organism evidence="13 14">
    <name type="scientific">Juglans regia</name>
    <name type="common">English walnut</name>
    <dbReference type="NCBI Taxonomy" id="51240"/>
    <lineage>
        <taxon>Eukaryota</taxon>
        <taxon>Viridiplantae</taxon>
        <taxon>Streptophyta</taxon>
        <taxon>Embryophyta</taxon>
        <taxon>Tracheophyta</taxon>
        <taxon>Spermatophyta</taxon>
        <taxon>Magnoliopsida</taxon>
        <taxon>eudicotyledons</taxon>
        <taxon>Gunneridae</taxon>
        <taxon>Pentapetalae</taxon>
        <taxon>rosids</taxon>
        <taxon>fabids</taxon>
        <taxon>Fagales</taxon>
        <taxon>Juglandaceae</taxon>
        <taxon>Juglans</taxon>
    </lineage>
</organism>
<evidence type="ECO:0000256" key="3">
    <source>
        <dbReference type="ARBA" id="ARBA00004906"/>
    </source>
</evidence>
<evidence type="ECO:0000256" key="10">
    <source>
        <dbReference type="PROSITE-ProRule" id="PRU00175"/>
    </source>
</evidence>
<dbReference type="Proteomes" id="UP000619265">
    <property type="component" value="Unassembled WGS sequence"/>
</dbReference>
<dbReference type="PANTHER" id="PTHR12313">
    <property type="entry name" value="E3 UBIQUITIN-PROTEIN LIGASE RNF5-RELATED"/>
    <property type="match status" value="1"/>
</dbReference>
<evidence type="ECO:0000256" key="1">
    <source>
        <dbReference type="ARBA" id="ARBA00000900"/>
    </source>
</evidence>
<keyword evidence="11" id="KW-1133">Transmembrane helix</keyword>
<feature type="transmembrane region" description="Helical" evidence="11">
    <location>
        <begin position="230"/>
        <end position="250"/>
    </location>
</feature>
<evidence type="ECO:0000256" key="8">
    <source>
        <dbReference type="ARBA" id="ARBA00022833"/>
    </source>
</evidence>
<gene>
    <name evidence="13" type="ORF">F2P56_005185</name>
</gene>
<comment type="caution">
    <text evidence="11">Lacks conserved residue(s) required for the propagation of feature annotation.</text>
</comment>
<dbReference type="Gramene" id="Jr02_21700_p1">
    <property type="protein sequence ID" value="cds.Jr02_21700_p1"/>
    <property type="gene ID" value="Jr02_21700"/>
</dbReference>
<dbReference type="SUPFAM" id="SSF57850">
    <property type="entry name" value="RING/U-box"/>
    <property type="match status" value="1"/>
</dbReference>
<comment type="pathway">
    <text evidence="3 11">Protein modification; protein ubiquitination.</text>
</comment>
<evidence type="ECO:0000256" key="4">
    <source>
        <dbReference type="ARBA" id="ARBA00022679"/>
    </source>
</evidence>
<evidence type="ECO:0000256" key="6">
    <source>
        <dbReference type="ARBA" id="ARBA00022771"/>
    </source>
</evidence>
<keyword evidence="8 11" id="KW-0862">Zinc</keyword>
<feature type="domain" description="RING-type" evidence="12">
    <location>
        <begin position="126"/>
        <end position="174"/>
    </location>
</feature>
<dbReference type="GO" id="GO:0016567">
    <property type="term" value="P:protein ubiquitination"/>
    <property type="evidence" value="ECO:0007669"/>
    <property type="project" value="UniProtKB-UniPathway"/>
</dbReference>
<evidence type="ECO:0000259" key="12">
    <source>
        <dbReference type="PROSITE" id="PS50089"/>
    </source>
</evidence>
<feature type="transmembrane region" description="Helical" evidence="11">
    <location>
        <begin position="289"/>
        <end position="307"/>
    </location>
</feature>
<dbReference type="AlphaFoldDB" id="A0A833Y928"/>
<dbReference type="SMART" id="SM00184">
    <property type="entry name" value="RING"/>
    <property type="match status" value="1"/>
</dbReference>
<comment type="domain">
    <text evidence="11">The RING-type zinc finger domain is responsible for E3 ligase activity.</text>
</comment>
<dbReference type="InterPro" id="IPR013083">
    <property type="entry name" value="Znf_RING/FYVE/PHD"/>
</dbReference>
<comment type="caution">
    <text evidence="13">The sequence shown here is derived from an EMBL/GenBank/DDBJ whole genome shotgun (WGS) entry which is preliminary data.</text>
</comment>
<comment type="subcellular location">
    <subcellularLocation>
        <location evidence="2">Endomembrane system</location>
    </subcellularLocation>
    <subcellularLocation>
        <location evidence="11">Endoplasmic reticulum membrane</location>
        <topology evidence="11">Single-pass type IV membrane protein</topology>
    </subcellularLocation>
</comment>
<dbReference type="GO" id="GO:0006511">
    <property type="term" value="P:ubiquitin-dependent protein catabolic process"/>
    <property type="evidence" value="ECO:0007669"/>
    <property type="project" value="UniProtKB-UniRule"/>
</dbReference>
<evidence type="ECO:0000256" key="5">
    <source>
        <dbReference type="ARBA" id="ARBA00022723"/>
    </source>
</evidence>
<dbReference type="GO" id="GO:0061630">
    <property type="term" value="F:ubiquitin protein ligase activity"/>
    <property type="evidence" value="ECO:0007669"/>
    <property type="project" value="UniProtKB-UniRule"/>
</dbReference>
<evidence type="ECO:0000256" key="7">
    <source>
        <dbReference type="ARBA" id="ARBA00022786"/>
    </source>
</evidence>
<reference evidence="13" key="1">
    <citation type="submission" date="2015-10" db="EMBL/GenBank/DDBJ databases">
        <authorList>
            <person name="Martinez-Garcia P.J."/>
            <person name="Crepeau M.W."/>
            <person name="Puiu D."/>
            <person name="Gonzalez-Ibeas D."/>
            <person name="Whalen J."/>
            <person name="Stevens K."/>
            <person name="Paul R."/>
            <person name="Butterfield T."/>
            <person name="Britton M."/>
            <person name="Reagan R."/>
            <person name="Chakraborty S."/>
            <person name="Walawage S.L."/>
            <person name="Vasquez-Gross H.A."/>
            <person name="Cardeno C."/>
            <person name="Famula R."/>
            <person name="Pratt K."/>
            <person name="Kuruganti S."/>
            <person name="Aradhya M.K."/>
            <person name="Leslie C.A."/>
            <person name="Dandekar A.M."/>
            <person name="Salzberg S.L."/>
            <person name="Wegrzyn J.L."/>
            <person name="Langley C.H."/>
            <person name="Neale D.B."/>
        </authorList>
    </citation>
    <scope>NUCLEOTIDE SEQUENCE</scope>
    <source>
        <tissue evidence="13">Leaves</tissue>
    </source>
</reference>
<dbReference type="Gene3D" id="3.30.40.10">
    <property type="entry name" value="Zinc/RING finger domain, C3HC4 (zinc finger)"/>
    <property type="match status" value="1"/>
</dbReference>
<dbReference type="UniPathway" id="UPA00143"/>
<evidence type="ECO:0000256" key="11">
    <source>
        <dbReference type="RuleBase" id="RU369090"/>
    </source>
</evidence>
<name>A0A833Y928_JUGRE</name>
<feature type="non-terminal residue" evidence="13">
    <location>
        <position position="308"/>
    </location>
</feature>
<comment type="catalytic activity">
    <reaction evidence="1 11">
        <text>S-ubiquitinyl-[E2 ubiquitin-conjugating enzyme]-L-cysteine + [acceptor protein]-L-lysine = [E2 ubiquitin-conjugating enzyme]-L-cysteine + N(6)-ubiquitinyl-[acceptor protein]-L-lysine.</text>
        <dbReference type="EC" id="2.3.2.27"/>
    </reaction>
</comment>
<dbReference type="PROSITE" id="PS00518">
    <property type="entry name" value="ZF_RING_1"/>
    <property type="match status" value="1"/>
</dbReference>
<dbReference type="InterPro" id="IPR045103">
    <property type="entry name" value="RNF5/RNF185-like"/>
</dbReference>
<dbReference type="InterPro" id="IPR018957">
    <property type="entry name" value="Znf_C3HC4_RING-type"/>
</dbReference>
<proteinExistence type="predicted"/>
<reference evidence="13" key="2">
    <citation type="submission" date="2020-03" db="EMBL/GenBank/DDBJ databases">
        <title>Walnut 2.0.</title>
        <authorList>
            <person name="Marrano A."/>
            <person name="Britton M."/>
            <person name="Zimin A.V."/>
            <person name="Zaini P.A."/>
            <person name="Workman R."/>
            <person name="Puiu D."/>
            <person name="Bianco L."/>
            <person name="Allen B.J."/>
            <person name="Troggio M."/>
            <person name="Leslie C.A."/>
            <person name="Timp W."/>
            <person name="Dendekar A."/>
            <person name="Salzberg S.L."/>
            <person name="Neale D.B."/>
        </authorList>
    </citation>
    <scope>NUCLEOTIDE SEQUENCE</scope>
    <source>
        <tissue evidence="13">Leaves</tissue>
    </source>
</reference>
<evidence type="ECO:0000256" key="9">
    <source>
        <dbReference type="ARBA" id="ARBA00023136"/>
    </source>
</evidence>
<keyword evidence="5 11" id="KW-0479">Metal-binding</keyword>
<dbReference type="InterPro" id="IPR017907">
    <property type="entry name" value="Znf_RING_CS"/>
</dbReference>
<evidence type="ECO:0000313" key="13">
    <source>
        <dbReference type="EMBL" id="KAF5478642.1"/>
    </source>
</evidence>
<dbReference type="EC" id="2.3.2.27" evidence="11"/>
<protein>
    <recommendedName>
        <fullName evidence="11">E3 ubiquitin-protein ligase RMA</fullName>
        <ecNumber evidence="11">2.3.2.27</ecNumber>
    </recommendedName>
    <alternativeName>
        <fullName evidence="11">Protein RING membrane-anchor</fullName>
    </alternativeName>
    <alternativeName>
        <fullName evidence="11">RING-type E3 ubiquitin transferase RMA</fullName>
    </alternativeName>
</protein>
<keyword evidence="7 11" id="KW-0833">Ubl conjugation pathway</keyword>
<dbReference type="PROSITE" id="PS50089">
    <property type="entry name" value="ZF_RING_2"/>
    <property type="match status" value="1"/>
</dbReference>
<sequence length="308" mass="34542">DLSFDLSLINGKHSQWQTRYSPFIYRCVSTLPSHPFRFFNLVLKTRKQDSDNQPLSASLSSFLKSFLLISFDSEILFRTSALSMEHNSFEPELHFESTGDVSFPQKWKSMSAPTTDTVIEDGCFGCNICLEPAHEPVVTLCGHLYCWPCIYKWINVQISSDEPDHQQPKCPVCKANISQNLLVPLYGRGTSSSDSDVKKSNLGPVIPRRPPPCGLHNLISSTQHRPNGSAYIGGTAMASLVNPAIGMFGIGERVYARMFGSTNTSLYACPLTEISSPRMRRLEMKFDKSLNRVSIFLFCCIILCLLFF</sequence>
<evidence type="ECO:0000256" key="2">
    <source>
        <dbReference type="ARBA" id="ARBA00004308"/>
    </source>
</evidence>
<keyword evidence="11" id="KW-0812">Transmembrane</keyword>
<dbReference type="InterPro" id="IPR001841">
    <property type="entry name" value="Znf_RING"/>
</dbReference>
<accession>A0A833Y928</accession>
<evidence type="ECO:0000313" key="14">
    <source>
        <dbReference type="Proteomes" id="UP000619265"/>
    </source>
</evidence>
<keyword evidence="4 11" id="KW-0808">Transferase</keyword>
<dbReference type="Pfam" id="PF00097">
    <property type="entry name" value="zf-C3HC4"/>
    <property type="match status" value="1"/>
</dbReference>
<comment type="function">
    <text evidence="11">E3 ubiquitin-protein ligase.</text>
</comment>
<dbReference type="GO" id="GO:0005789">
    <property type="term" value="C:endoplasmic reticulum membrane"/>
    <property type="evidence" value="ECO:0007669"/>
    <property type="project" value="UniProtKB-SubCell"/>
</dbReference>
<keyword evidence="11" id="KW-0256">Endoplasmic reticulum</keyword>